<gene>
    <name evidence="2" type="ORF">H8K52_06850</name>
</gene>
<keyword evidence="1" id="KW-0472">Membrane</keyword>
<protein>
    <submittedName>
        <fullName evidence="2">Uncharacterized protein</fullName>
    </submittedName>
</protein>
<proteinExistence type="predicted"/>
<dbReference type="Proteomes" id="UP000648257">
    <property type="component" value="Unassembled WGS sequence"/>
</dbReference>
<keyword evidence="3" id="KW-1185">Reference proteome</keyword>
<keyword evidence="1" id="KW-0812">Transmembrane</keyword>
<organism evidence="2 3">
    <name type="scientific">Undibacterium seohonense</name>
    <dbReference type="NCBI Taxonomy" id="1344950"/>
    <lineage>
        <taxon>Bacteria</taxon>
        <taxon>Pseudomonadati</taxon>
        <taxon>Pseudomonadota</taxon>
        <taxon>Betaproteobacteria</taxon>
        <taxon>Burkholderiales</taxon>
        <taxon>Oxalobacteraceae</taxon>
        <taxon>Undibacterium</taxon>
    </lineage>
</organism>
<comment type="caution">
    <text evidence="2">The sequence shown here is derived from an EMBL/GenBank/DDBJ whole genome shotgun (WGS) entry which is preliminary data.</text>
</comment>
<keyword evidence="1" id="KW-1133">Transmembrane helix</keyword>
<dbReference type="RefSeq" id="WP_186922142.1">
    <property type="nucleotide sequence ID" value="NZ_JACOFW010000005.1"/>
</dbReference>
<dbReference type="EMBL" id="JACOFW010000005">
    <property type="protein sequence ID" value="MBC3807060.1"/>
    <property type="molecule type" value="Genomic_DNA"/>
</dbReference>
<reference evidence="2 3" key="1">
    <citation type="submission" date="2020-08" db="EMBL/GenBank/DDBJ databases">
        <title>Novel species isolated from subtropical streams in China.</title>
        <authorList>
            <person name="Lu H."/>
        </authorList>
    </citation>
    <scope>NUCLEOTIDE SEQUENCE [LARGE SCALE GENOMIC DNA]</scope>
    <source>
        <strain evidence="2 3">KACC 16656</strain>
    </source>
</reference>
<accession>A0ABR6X2I2</accession>
<evidence type="ECO:0000313" key="3">
    <source>
        <dbReference type="Proteomes" id="UP000648257"/>
    </source>
</evidence>
<evidence type="ECO:0000256" key="1">
    <source>
        <dbReference type="SAM" id="Phobius"/>
    </source>
</evidence>
<feature type="transmembrane region" description="Helical" evidence="1">
    <location>
        <begin position="23"/>
        <end position="46"/>
    </location>
</feature>
<evidence type="ECO:0000313" key="2">
    <source>
        <dbReference type="EMBL" id="MBC3807060.1"/>
    </source>
</evidence>
<sequence length="221" mass="25558">MPEELIKKIAEEIITNALFKNSFFYLALIAVSIVSGAISAFCVAYLKKRGENLATKEDFDNLLQQLKINTTATESIKVKISSDFAEASARKALIREKLENFIETTFFVEHWLEKSRNEQLKNEEKILEFSNSQMSRLLVYKMTYFPEIEHELNQFNDSANAVWKWNSNVLYLLRRSKTDPTIDLDKIDIQKFEKEELLVFRTAALNLQNAVLAKYSEQAGL</sequence>
<name>A0ABR6X2I2_9BURK</name>